<dbReference type="Proteomes" id="UP000318585">
    <property type="component" value="Unassembled WGS sequence"/>
</dbReference>
<organism evidence="1 2">
    <name type="scientific">Flavobacterium franklandianum</name>
    <dbReference type="NCBI Taxonomy" id="2594430"/>
    <lineage>
        <taxon>Bacteria</taxon>
        <taxon>Pseudomonadati</taxon>
        <taxon>Bacteroidota</taxon>
        <taxon>Flavobacteriia</taxon>
        <taxon>Flavobacteriales</taxon>
        <taxon>Flavobacteriaceae</taxon>
        <taxon>Flavobacterium</taxon>
    </lineage>
</organism>
<dbReference type="EMBL" id="VJZR01000024">
    <property type="protein sequence ID" value="TRX15969.1"/>
    <property type="molecule type" value="Genomic_DNA"/>
</dbReference>
<name>A0A553C610_9FLAO</name>
<reference evidence="1 2" key="1">
    <citation type="submission" date="2019-07" db="EMBL/GenBank/DDBJ databases">
        <title>Novel species of Flavobacterium.</title>
        <authorList>
            <person name="Liu Q."/>
            <person name="Xin Y.-H."/>
        </authorList>
    </citation>
    <scope>NUCLEOTIDE SEQUENCE [LARGE SCALE GENOMIC DNA]</scope>
    <source>
        <strain evidence="1 2">LB3P56</strain>
    </source>
</reference>
<protein>
    <submittedName>
        <fullName evidence="1">Uncharacterized protein</fullName>
    </submittedName>
</protein>
<sequence>MKILKYIITENKTPVIFSKSITHNEVLSTGISAGFLILKLDLNCKKFLVTCYGESSSLKIKKADDDEFIIEKFLNNEFCTLEV</sequence>
<accession>A0A553C610</accession>
<gene>
    <name evidence="1" type="ORF">FNW17_15535</name>
</gene>
<keyword evidence="2" id="KW-1185">Reference proteome</keyword>
<proteinExistence type="predicted"/>
<evidence type="ECO:0000313" key="1">
    <source>
        <dbReference type="EMBL" id="TRX15969.1"/>
    </source>
</evidence>
<dbReference type="RefSeq" id="WP_144072136.1">
    <property type="nucleotide sequence ID" value="NZ_VJZR01000024.1"/>
</dbReference>
<evidence type="ECO:0000313" key="2">
    <source>
        <dbReference type="Proteomes" id="UP000318585"/>
    </source>
</evidence>
<dbReference type="AlphaFoldDB" id="A0A553C610"/>
<comment type="caution">
    <text evidence="1">The sequence shown here is derived from an EMBL/GenBank/DDBJ whole genome shotgun (WGS) entry which is preliminary data.</text>
</comment>